<dbReference type="InterPro" id="IPR000683">
    <property type="entry name" value="Gfo/Idh/MocA-like_OxRdtase_N"/>
</dbReference>
<evidence type="ECO:0000259" key="2">
    <source>
        <dbReference type="Pfam" id="PF22725"/>
    </source>
</evidence>
<comment type="caution">
    <text evidence="3">The sequence shown here is derived from an EMBL/GenBank/DDBJ whole genome shotgun (WGS) entry which is preliminary data.</text>
</comment>
<dbReference type="EMBL" id="SJPG01000001">
    <property type="protein sequence ID" value="TWT63894.1"/>
    <property type="molecule type" value="Genomic_DNA"/>
</dbReference>
<protein>
    <submittedName>
        <fullName evidence="3">1,5-anhydro-D-fructose reductase</fullName>
        <ecNumber evidence="3">1.1.1.292</ecNumber>
    </submittedName>
</protein>
<dbReference type="OrthoDB" id="9783105at2"/>
<gene>
    <name evidence="3" type="primary">afr_8</name>
    <name evidence="3" type="ORF">Pan54_46530</name>
</gene>
<dbReference type="Proteomes" id="UP000316095">
    <property type="component" value="Unassembled WGS sequence"/>
</dbReference>
<dbReference type="Pfam" id="PF22725">
    <property type="entry name" value="GFO_IDH_MocA_C3"/>
    <property type="match status" value="1"/>
</dbReference>
<dbReference type="PANTHER" id="PTHR46368">
    <property type="match status" value="1"/>
</dbReference>
<feature type="domain" description="GFO/IDH/MocA-like oxidoreductase" evidence="2">
    <location>
        <begin position="134"/>
        <end position="251"/>
    </location>
</feature>
<accession>A0A5C5XLY5</accession>
<dbReference type="Pfam" id="PF01408">
    <property type="entry name" value="GFO_IDH_MocA"/>
    <property type="match status" value="1"/>
</dbReference>
<evidence type="ECO:0000313" key="4">
    <source>
        <dbReference type="Proteomes" id="UP000316095"/>
    </source>
</evidence>
<dbReference type="EC" id="1.1.1.292" evidence="3"/>
<feature type="domain" description="Gfo/Idh/MocA-like oxidoreductase N-terminal" evidence="1">
    <location>
        <begin position="5"/>
        <end position="121"/>
    </location>
</feature>
<reference evidence="3 4" key="1">
    <citation type="submission" date="2019-02" db="EMBL/GenBank/DDBJ databases">
        <title>Deep-cultivation of Planctomycetes and their phenomic and genomic characterization uncovers novel biology.</title>
        <authorList>
            <person name="Wiegand S."/>
            <person name="Jogler M."/>
            <person name="Boedeker C."/>
            <person name="Pinto D."/>
            <person name="Vollmers J."/>
            <person name="Rivas-Marin E."/>
            <person name="Kohn T."/>
            <person name="Peeters S.H."/>
            <person name="Heuer A."/>
            <person name="Rast P."/>
            <person name="Oberbeckmann S."/>
            <person name="Bunk B."/>
            <person name="Jeske O."/>
            <person name="Meyerdierks A."/>
            <person name="Storesund J.E."/>
            <person name="Kallscheuer N."/>
            <person name="Luecker S."/>
            <person name="Lage O.M."/>
            <person name="Pohl T."/>
            <person name="Merkel B.J."/>
            <person name="Hornburger P."/>
            <person name="Mueller R.-W."/>
            <person name="Bruemmer F."/>
            <person name="Labrenz M."/>
            <person name="Spormann A.M."/>
            <person name="Op Den Camp H."/>
            <person name="Overmann J."/>
            <person name="Amann R."/>
            <person name="Jetten M.S.M."/>
            <person name="Mascher T."/>
            <person name="Medema M.H."/>
            <person name="Devos D.P."/>
            <person name="Kaster A.-K."/>
            <person name="Ovreas L."/>
            <person name="Rohde M."/>
            <person name="Galperin M.Y."/>
            <person name="Jogler C."/>
        </authorList>
    </citation>
    <scope>NUCLEOTIDE SEQUENCE [LARGE SCALE GENOMIC DNA]</scope>
    <source>
        <strain evidence="3 4">Pan54</strain>
    </source>
</reference>
<dbReference type="RefSeq" id="WP_146505663.1">
    <property type="nucleotide sequence ID" value="NZ_SJPG01000001.1"/>
</dbReference>
<evidence type="ECO:0000313" key="3">
    <source>
        <dbReference type="EMBL" id="TWT63894.1"/>
    </source>
</evidence>
<evidence type="ECO:0000259" key="1">
    <source>
        <dbReference type="Pfam" id="PF01408"/>
    </source>
</evidence>
<sequence length="332" mass="37448">MQSPVRWGILGTARITRRVAPAIQSAPAAKLIAIASRSEEKAKAWAEKYECPQIVESYEQLLERDDVDVVYIPLPPHLHAEWTIKAAQAGKHVLCEKPLALNALEAETMVNACQQAGVCFEEGVMWYHHPRATQIRDILNQGRLGEIRRVTSAFSFPWQSSVEPSEEYRFKQEQGGGSLMDLGWYCVGASLWTLGMLPEEVFGREVLDGSVDESFSGWMRFANGAEAAFDCSRNMTSRRWIEIAGTEGSIVCDDFTRPWQEEKTRFWIHDAQGNAEVVNCEAATQETCLIENFSQRILTGQLDNQQSLGLKTQQVMDRLLKSAKSKRNENEF</sequence>
<dbReference type="Gene3D" id="3.40.50.720">
    <property type="entry name" value="NAD(P)-binding Rossmann-like Domain"/>
    <property type="match status" value="1"/>
</dbReference>
<organism evidence="3 4">
    <name type="scientific">Rubinisphaera italica</name>
    <dbReference type="NCBI Taxonomy" id="2527969"/>
    <lineage>
        <taxon>Bacteria</taxon>
        <taxon>Pseudomonadati</taxon>
        <taxon>Planctomycetota</taxon>
        <taxon>Planctomycetia</taxon>
        <taxon>Planctomycetales</taxon>
        <taxon>Planctomycetaceae</taxon>
        <taxon>Rubinisphaera</taxon>
    </lineage>
</organism>
<keyword evidence="4" id="KW-1185">Reference proteome</keyword>
<dbReference type="InterPro" id="IPR055170">
    <property type="entry name" value="GFO_IDH_MocA-like_dom"/>
</dbReference>
<dbReference type="GO" id="GO:0000166">
    <property type="term" value="F:nucleotide binding"/>
    <property type="evidence" value="ECO:0007669"/>
    <property type="project" value="InterPro"/>
</dbReference>
<proteinExistence type="predicted"/>
<keyword evidence="3" id="KW-0560">Oxidoreductase</keyword>
<dbReference type="PANTHER" id="PTHR46368:SF4">
    <property type="entry name" value="OS10G0403700 PROTEIN"/>
    <property type="match status" value="1"/>
</dbReference>
<dbReference type="InterPro" id="IPR036291">
    <property type="entry name" value="NAD(P)-bd_dom_sf"/>
</dbReference>
<dbReference type="GO" id="GO:0033712">
    <property type="term" value="F:1,5-anhydro-D-fructose reductase (1,5-anhydro-D-mannitol-forming) activity"/>
    <property type="evidence" value="ECO:0007669"/>
    <property type="project" value="UniProtKB-EC"/>
</dbReference>
<dbReference type="Gene3D" id="3.30.360.10">
    <property type="entry name" value="Dihydrodipicolinate Reductase, domain 2"/>
    <property type="match status" value="1"/>
</dbReference>
<dbReference type="SUPFAM" id="SSF51735">
    <property type="entry name" value="NAD(P)-binding Rossmann-fold domains"/>
    <property type="match status" value="1"/>
</dbReference>
<dbReference type="AlphaFoldDB" id="A0A5C5XLY5"/>
<dbReference type="SUPFAM" id="SSF55347">
    <property type="entry name" value="Glyceraldehyde-3-phosphate dehydrogenase-like, C-terminal domain"/>
    <property type="match status" value="1"/>
</dbReference>
<name>A0A5C5XLY5_9PLAN</name>